<evidence type="ECO:0000256" key="11">
    <source>
        <dbReference type="RuleBase" id="RU261113"/>
    </source>
</evidence>
<dbReference type="InterPro" id="IPR041216">
    <property type="entry name" value="Sgf11_N"/>
</dbReference>
<evidence type="ECO:0000313" key="13">
    <source>
        <dbReference type="EMBL" id="KTA99262.1"/>
    </source>
</evidence>
<dbReference type="InterPro" id="IPR013246">
    <property type="entry name" value="SAGA_su_Sgf11"/>
</dbReference>
<dbReference type="EMBL" id="LLZZ01000122">
    <property type="protein sequence ID" value="KTB02884.1"/>
    <property type="molecule type" value="Genomic_DNA"/>
</dbReference>
<dbReference type="EMBL" id="LLZZ01000146">
    <property type="protein sequence ID" value="KTA99262.1"/>
    <property type="molecule type" value="Genomic_DNA"/>
</dbReference>
<keyword evidence="8 10" id="KW-0804">Transcription</keyword>
<dbReference type="GO" id="GO:0008047">
    <property type="term" value="F:enzyme activator activity"/>
    <property type="evidence" value="ECO:0007669"/>
    <property type="project" value="EnsemblFungi"/>
</dbReference>
<evidence type="ECO:0000256" key="3">
    <source>
        <dbReference type="ARBA" id="ARBA00022771"/>
    </source>
</evidence>
<dbReference type="VEuPathDB" id="FungiDB:CAGL0L12738g"/>
<keyword evidence="9 10" id="KW-0539">Nucleus</keyword>
<feature type="domain" description="Yeast SAGA-associated factor 11 N-terminal" evidence="12">
    <location>
        <begin position="6"/>
        <end position="43"/>
    </location>
</feature>
<accession>A0A0W0CSA7</accession>
<dbReference type="VEuPathDB" id="FungiDB:GVI51_L12683"/>
<evidence type="ECO:0000256" key="5">
    <source>
        <dbReference type="ARBA" id="ARBA00022853"/>
    </source>
</evidence>
<evidence type="ECO:0000256" key="7">
    <source>
        <dbReference type="ARBA" id="ARBA00023159"/>
    </source>
</evidence>
<dbReference type="Pfam" id="PF08209">
    <property type="entry name" value="Sgf11"/>
    <property type="match status" value="1"/>
</dbReference>
<comment type="subcellular location">
    <subcellularLocation>
        <location evidence="1 10 11">Nucleus</location>
    </subcellularLocation>
</comment>
<comment type="subunit">
    <text evidence="10 11">Component of the 1.8 MDa SAGA transcription coactivator-HAT complex. SAGA is built of 5 distinct domains with specialized functions. Within the SAGA complex, SUS1, SGF11, SGF73 and UBP8 form an additional subcomplex of SAGA called the DUB module (deubiquitination module). Interacts directly with SGF73, SUS1 and UBP8.</text>
</comment>
<comment type="domain">
    <text evidence="10">The C-terminal SGF11-type zinc-finger domain together with the C-terminal catalytic domain of UBP8 forms the 'catalytic lobe' of the SAGA deubiquitination module.</text>
</comment>
<dbReference type="Pfam" id="PF18519">
    <property type="entry name" value="Sgf11_N"/>
    <property type="match status" value="1"/>
</dbReference>
<evidence type="ECO:0000256" key="10">
    <source>
        <dbReference type="HAMAP-Rule" id="MF_03047"/>
    </source>
</evidence>
<protein>
    <recommendedName>
        <fullName evidence="10 11">SAGA-associated factor 11</fullName>
    </recommendedName>
</protein>
<dbReference type="SMR" id="A0A0W0CSA7"/>
<evidence type="ECO:0000313" key="15">
    <source>
        <dbReference type="Proteomes" id="UP000054886"/>
    </source>
</evidence>
<gene>
    <name evidence="10" type="primary">SGF11</name>
    <name evidence="14" type="ORF">AO440_004844</name>
    <name evidence="13" type="ORF">AO440_005046</name>
</gene>
<keyword evidence="2 10" id="KW-0479">Metal-binding</keyword>
<dbReference type="Proteomes" id="UP000054886">
    <property type="component" value="Unassembled WGS sequence"/>
</dbReference>
<feature type="zinc finger region" description="SGF11-type" evidence="10">
    <location>
        <begin position="71"/>
        <end position="92"/>
    </location>
</feature>
<keyword evidence="3 10" id="KW-0863">Zinc-finger</keyword>
<comment type="caution">
    <text evidence="14">The sequence shown here is derived from an EMBL/GenBank/DDBJ whole genome shotgun (WGS) entry which is preliminary data.</text>
</comment>
<dbReference type="VEuPathDB" id="FungiDB:GWK60_L16665"/>
<dbReference type="HAMAP" id="MF_03047">
    <property type="entry name" value="Sgf11"/>
    <property type="match status" value="1"/>
</dbReference>
<evidence type="ECO:0000313" key="14">
    <source>
        <dbReference type="EMBL" id="KTB02884.1"/>
    </source>
</evidence>
<keyword evidence="6 10" id="KW-0805">Transcription regulation</keyword>
<comment type="domain">
    <text evidence="10">The long N-terminal helix forms part of the 'assembly lobe' of the SAGA deubiquitination module.</text>
</comment>
<dbReference type="AlphaFoldDB" id="A0A0W0CSA7"/>
<dbReference type="GO" id="GO:0008270">
    <property type="term" value="F:zinc ion binding"/>
    <property type="evidence" value="ECO:0007669"/>
    <property type="project" value="UniProtKB-UniRule"/>
</dbReference>
<comment type="function">
    <text evidence="10 11">Functions as component of the transcription regulatory histone acetylation (HAT) complex SAGA. At the promoters, SAGA is required for recruitment of the basal transcription machinery. It influences RNA polymerase II transcriptional activity through different activities such as TBP interaction and promoter selectivity, interaction with transcription activators, and chromatin modification through histone acetylation and deubiquitination. SAGA acetylates nucleosomal histone H3 to some extent (to form H3K9ac, H3K14ac, H3K18ac and H3K23ac). SAGA interacts with DNA via upstream activating sequences (UASs). Involved in transcriptional regulation of a subset of SAGA-regulated genes. Within the SAGA complex, participates in a subcomplex, that specifically deubiquitinates histones H2B.</text>
</comment>
<dbReference type="GO" id="GO:0006325">
    <property type="term" value="P:chromatin organization"/>
    <property type="evidence" value="ECO:0007669"/>
    <property type="project" value="UniProtKB-KW"/>
</dbReference>
<comment type="similarity">
    <text evidence="10 11">Belongs to the SGF11 family.</text>
</comment>
<dbReference type="GO" id="GO:0006357">
    <property type="term" value="P:regulation of transcription by RNA polymerase II"/>
    <property type="evidence" value="ECO:0007669"/>
    <property type="project" value="EnsemblFungi"/>
</dbReference>
<keyword evidence="5 10" id="KW-0156">Chromatin regulator</keyword>
<organism evidence="14 15">
    <name type="scientific">Candida glabrata</name>
    <name type="common">Yeast</name>
    <name type="synonym">Torulopsis glabrata</name>
    <dbReference type="NCBI Taxonomy" id="5478"/>
    <lineage>
        <taxon>Eukaryota</taxon>
        <taxon>Fungi</taxon>
        <taxon>Dikarya</taxon>
        <taxon>Ascomycota</taxon>
        <taxon>Saccharomycotina</taxon>
        <taxon>Saccharomycetes</taxon>
        <taxon>Saccharomycetales</taxon>
        <taxon>Saccharomycetaceae</taxon>
        <taxon>Nakaseomyces</taxon>
    </lineage>
</organism>
<evidence type="ECO:0000256" key="9">
    <source>
        <dbReference type="ARBA" id="ARBA00023242"/>
    </source>
</evidence>
<dbReference type="VEuPathDB" id="FungiDB:B1J91_L12738g"/>
<dbReference type="GO" id="GO:0046695">
    <property type="term" value="C:SLIK (SAGA-like) complex"/>
    <property type="evidence" value="ECO:0007669"/>
    <property type="project" value="EnsemblFungi"/>
</dbReference>
<dbReference type="GO" id="GO:0071819">
    <property type="term" value="C:DUBm complex"/>
    <property type="evidence" value="ECO:0007669"/>
    <property type="project" value="UniProtKB-UniRule"/>
</dbReference>
<dbReference type="Gene3D" id="1.10.287.210">
    <property type="match status" value="1"/>
</dbReference>
<evidence type="ECO:0000259" key="12">
    <source>
        <dbReference type="Pfam" id="PF18519"/>
    </source>
</evidence>
<dbReference type="GO" id="GO:0000124">
    <property type="term" value="C:SAGA complex"/>
    <property type="evidence" value="ECO:0007669"/>
    <property type="project" value="UniProtKB-UniRule"/>
</dbReference>
<keyword evidence="4 10" id="KW-0862">Zinc</keyword>
<sequence>MTEQHETIQSVTDGIYNNLVTSMIHSIVSKETAREKLLRSRYGSYKQYHYDPNSQLDIHGNPKQQDSSQYFYCENCGREVSGNRFAAHLQRCLTRGSRR</sequence>
<evidence type="ECO:0000256" key="1">
    <source>
        <dbReference type="ARBA" id="ARBA00004123"/>
    </source>
</evidence>
<evidence type="ECO:0000256" key="2">
    <source>
        <dbReference type="ARBA" id="ARBA00022723"/>
    </source>
</evidence>
<reference evidence="14 15" key="1">
    <citation type="submission" date="2015-10" db="EMBL/GenBank/DDBJ databases">
        <title>Draft genomes sequences of Candida glabrata isolates 1A, 1B, 2A, 2B, 3A and 3B.</title>
        <authorList>
            <person name="Haavelsrud O.E."/>
            <person name="Gaustad P."/>
        </authorList>
    </citation>
    <scope>NUCLEOTIDE SEQUENCE [LARGE SCALE GENOMIC DNA]</scope>
    <source>
        <strain evidence="14">910700640</strain>
    </source>
</reference>
<dbReference type="OrthoDB" id="21557at2759"/>
<evidence type="ECO:0000256" key="4">
    <source>
        <dbReference type="ARBA" id="ARBA00022833"/>
    </source>
</evidence>
<evidence type="ECO:0000256" key="8">
    <source>
        <dbReference type="ARBA" id="ARBA00023163"/>
    </source>
</evidence>
<dbReference type="Gene3D" id="3.30.160.60">
    <property type="entry name" value="Classic Zinc Finger"/>
    <property type="match status" value="1"/>
</dbReference>
<proteinExistence type="inferred from homology"/>
<keyword evidence="7 10" id="KW-0010">Activator</keyword>
<dbReference type="GO" id="GO:0003713">
    <property type="term" value="F:transcription coactivator activity"/>
    <property type="evidence" value="ECO:0007669"/>
    <property type="project" value="UniProtKB-UniRule"/>
</dbReference>
<evidence type="ECO:0000256" key="6">
    <source>
        <dbReference type="ARBA" id="ARBA00023015"/>
    </source>
</evidence>
<name>A0A0W0CSA7_CANGB</name>
<dbReference type="OMA" id="SSQYFHC"/>